<reference key="2">
    <citation type="submission" date="2011-05" db="EMBL/GenBank/DDBJ databases">
        <title>Complete genome sequence of the aerobic marine methanotroph Methylomonas methanica MC09.</title>
        <authorList>
            <person name="Boden R."/>
            <person name="Cunliffe M."/>
            <person name="Scanlan J."/>
            <person name="Moussard H."/>
            <person name="Kits K.D."/>
            <person name="Klotz M."/>
            <person name="Jetten M."/>
            <person name="Vuilleumier S."/>
            <person name="Han J."/>
            <person name="Peters L."/>
            <person name="Mikhailova N."/>
            <person name="Teshima H."/>
            <person name="Tapia R."/>
            <person name="Kyrpides N."/>
            <person name="Ivanova N."/>
            <person name="Pagani I."/>
            <person name="Cheng J.-F."/>
            <person name="Goodwin L."/>
            <person name="Han C."/>
            <person name="Hauser L."/>
            <person name="Land M."/>
            <person name="Lapidus A."/>
            <person name="Lucas S."/>
            <person name="Pitluck S."/>
            <person name="Woyke T."/>
            <person name="Stein L.Y."/>
            <person name="Murrell C."/>
        </authorList>
    </citation>
    <scope>NUCLEOTIDE SEQUENCE</scope>
    <source>
        <strain>MC09</strain>
    </source>
</reference>
<accession>F9ZX90</accession>
<dbReference type="KEGG" id="mmt:Metme_1274"/>
<feature type="transmembrane region" description="Helical" evidence="1">
    <location>
        <begin position="63"/>
        <end position="84"/>
    </location>
</feature>
<feature type="transmembrane region" description="Helical" evidence="1">
    <location>
        <begin position="136"/>
        <end position="158"/>
    </location>
</feature>
<feature type="transmembrane region" description="Helical" evidence="1">
    <location>
        <begin position="348"/>
        <end position="365"/>
    </location>
</feature>
<evidence type="ECO:0008006" key="4">
    <source>
        <dbReference type="Google" id="ProtNLM"/>
    </source>
</evidence>
<evidence type="ECO:0000256" key="1">
    <source>
        <dbReference type="SAM" id="Phobius"/>
    </source>
</evidence>
<feature type="transmembrane region" description="Helical" evidence="1">
    <location>
        <begin position="400"/>
        <end position="417"/>
    </location>
</feature>
<dbReference type="EMBL" id="CP002738">
    <property type="protein sequence ID" value="AEF99700.1"/>
    <property type="molecule type" value="Genomic_DNA"/>
</dbReference>
<feature type="transmembrane region" description="Helical" evidence="1">
    <location>
        <begin position="244"/>
        <end position="262"/>
    </location>
</feature>
<dbReference type="Proteomes" id="UP000008888">
    <property type="component" value="Chromosome"/>
</dbReference>
<reference evidence="2 3" key="1">
    <citation type="journal article" date="2011" name="J. Bacteriol.">
        <title>Complete Genome Sequence of the Aerobic Marine Methanotroph Methylomonas methanica MC09.</title>
        <authorList>
            <person name="Boden R."/>
            <person name="Cunliffe M."/>
            <person name="Scanlan J."/>
            <person name="Moussard H."/>
            <person name="Kits K.D."/>
            <person name="Klotz M.G."/>
            <person name="Jetten M.S."/>
            <person name="Vuilleumier S."/>
            <person name="Han J."/>
            <person name="Peters L."/>
            <person name="Mikhailova N."/>
            <person name="Teshima H."/>
            <person name="Tapia R."/>
            <person name="Kyrpides N."/>
            <person name="Ivanova N."/>
            <person name="Pagani I."/>
            <person name="Cheng J.F."/>
            <person name="Goodwin L."/>
            <person name="Han C."/>
            <person name="Hauser L."/>
            <person name="Land M.L."/>
            <person name="Lapidus A."/>
            <person name="Lucas S."/>
            <person name="Pitluck S."/>
            <person name="Woyke T."/>
            <person name="Stein L."/>
            <person name="Murrell J.C."/>
        </authorList>
    </citation>
    <scope>NUCLEOTIDE SEQUENCE [LARGE SCALE GENOMIC DNA]</scope>
    <source>
        <strain evidence="2 3">MC09</strain>
    </source>
</reference>
<name>F9ZX90_METMM</name>
<feature type="transmembrane region" description="Helical" evidence="1">
    <location>
        <begin position="188"/>
        <end position="204"/>
    </location>
</feature>
<feature type="transmembrane region" description="Helical" evidence="1">
    <location>
        <begin position="302"/>
        <end position="318"/>
    </location>
</feature>
<feature type="transmembrane region" description="Helical" evidence="1">
    <location>
        <begin position="93"/>
        <end position="116"/>
    </location>
</feature>
<dbReference type="AlphaFoldDB" id="F9ZX90"/>
<dbReference type="OrthoDB" id="5560241at2"/>
<feature type="transmembrane region" description="Helical" evidence="1">
    <location>
        <begin position="325"/>
        <end position="342"/>
    </location>
</feature>
<dbReference type="HOGENOM" id="CLU_623763_0_0_6"/>
<dbReference type="RefSeq" id="WP_013817963.1">
    <property type="nucleotide sequence ID" value="NC_015572.1"/>
</dbReference>
<feature type="transmembrane region" description="Helical" evidence="1">
    <location>
        <begin position="33"/>
        <end position="51"/>
    </location>
</feature>
<sequence length="439" mass="48948">MYTIEYNESAGLSEHATEPATDNTQITRRITRYLRWVGSILIVLSAISFMLQGHADLLPAYRYWIGLGFTLLLCCGGFICAYLFKETKGARIFFGLGAAFLPVQVSQVSAMIYAYWHGQAALQPAYNWLRFIDVSPAIIGLDFLITAGLLVAVNYAGFAMLARKHLPTLLWTSVTANALLLLPVRDGTLIACIIAGLFMLLRYSEQRLHHDSSMRLAEGLAARALMSLPLWIIIGRSLLHPTSYLLAMVLSAIVVAYCILDIKRYTQAGFILYSCQWIGTLAAIGIWLIVLEQFKLFSERNFGVFLPIALILFALSGHVKYHARFYRFIASLLIVGLTFGAMLNQQALAPILTIAAGLFLSVAGLQYREKAPFFSGNLCVAGGFLFYWDYAVNLYASTPWISSIVLGLSVILLASYLESKDKLIMAKTRYYFSQLKNWN</sequence>
<evidence type="ECO:0000313" key="3">
    <source>
        <dbReference type="Proteomes" id="UP000008888"/>
    </source>
</evidence>
<keyword evidence="1" id="KW-1133">Transmembrane helix</keyword>
<keyword evidence="1" id="KW-0812">Transmembrane</keyword>
<protein>
    <recommendedName>
        <fullName evidence="4">DUF2157 domain-containing protein</fullName>
    </recommendedName>
</protein>
<keyword evidence="3" id="KW-1185">Reference proteome</keyword>
<feature type="transmembrane region" description="Helical" evidence="1">
    <location>
        <begin position="372"/>
        <end position="388"/>
    </location>
</feature>
<proteinExistence type="predicted"/>
<feature type="transmembrane region" description="Helical" evidence="1">
    <location>
        <begin position="269"/>
        <end position="290"/>
    </location>
</feature>
<gene>
    <name evidence="2" type="ordered locus">Metme_1274</name>
</gene>
<evidence type="ECO:0000313" key="2">
    <source>
        <dbReference type="EMBL" id="AEF99700.1"/>
    </source>
</evidence>
<dbReference type="eggNOG" id="ENOG502ZRCI">
    <property type="taxonomic scope" value="Bacteria"/>
</dbReference>
<organism evidence="2 3">
    <name type="scientific">Methylomonas methanica (strain DSM 25384 / MC09)</name>
    <dbReference type="NCBI Taxonomy" id="857087"/>
    <lineage>
        <taxon>Bacteria</taxon>
        <taxon>Pseudomonadati</taxon>
        <taxon>Pseudomonadota</taxon>
        <taxon>Gammaproteobacteria</taxon>
        <taxon>Methylococcales</taxon>
        <taxon>Methylococcaceae</taxon>
        <taxon>Methylomonas</taxon>
    </lineage>
</organism>
<reference evidence="3" key="3">
    <citation type="submission" date="2011-05" db="EMBL/GenBank/DDBJ databases">
        <title>Complete sequence of Methylomonas methanica MC09.</title>
        <authorList>
            <consortium name="US DOE Joint Genome Institute"/>
            <person name="Lucas S."/>
            <person name="Han J."/>
            <person name="Lapidus A."/>
            <person name="Cheng J.-F."/>
            <person name="Goodwin L."/>
            <person name="Pitluck S."/>
            <person name="Peters L."/>
            <person name="Mikhailova N."/>
            <person name="Teshima H."/>
            <person name="Han C."/>
            <person name="Tapia R."/>
            <person name="Land M."/>
            <person name="Hauser L."/>
            <person name="Kyrpides N."/>
            <person name="Ivanova N."/>
            <person name="Pagani I."/>
            <person name="Stein L."/>
            <person name="Woyke T."/>
        </authorList>
    </citation>
    <scope>NUCLEOTIDE SEQUENCE [LARGE SCALE GENOMIC DNA]</scope>
    <source>
        <strain evidence="3">MC09</strain>
    </source>
</reference>
<dbReference type="STRING" id="857087.Metme_1274"/>
<keyword evidence="1" id="KW-0472">Membrane</keyword>